<dbReference type="InterPro" id="IPR020846">
    <property type="entry name" value="MFS_dom"/>
</dbReference>
<feature type="compositionally biased region" description="Basic and acidic residues" evidence="7">
    <location>
        <begin position="34"/>
        <end position="52"/>
    </location>
</feature>
<feature type="transmembrane region" description="Helical" evidence="8">
    <location>
        <begin position="495"/>
        <end position="520"/>
    </location>
</feature>
<evidence type="ECO:0000313" key="10">
    <source>
        <dbReference type="EMBL" id="QYT04893.1"/>
    </source>
</evidence>
<evidence type="ECO:0000256" key="3">
    <source>
        <dbReference type="ARBA" id="ARBA00022692"/>
    </source>
</evidence>
<dbReference type="PANTHER" id="PTHR23502:SF31">
    <property type="entry name" value="POLYAMINE TRANSPORTER 1"/>
    <property type="match status" value="1"/>
</dbReference>
<evidence type="ECO:0000256" key="8">
    <source>
        <dbReference type="SAM" id="Phobius"/>
    </source>
</evidence>
<dbReference type="GO" id="GO:0005886">
    <property type="term" value="C:plasma membrane"/>
    <property type="evidence" value="ECO:0007669"/>
    <property type="project" value="TreeGrafter"/>
</dbReference>
<feature type="transmembrane region" description="Helical" evidence="8">
    <location>
        <begin position="466"/>
        <end position="488"/>
    </location>
</feature>
<evidence type="ECO:0000256" key="2">
    <source>
        <dbReference type="ARBA" id="ARBA00022448"/>
    </source>
</evidence>
<dbReference type="Proteomes" id="UP000826661">
    <property type="component" value="Chromosome VI"/>
</dbReference>
<feature type="transmembrane region" description="Helical" evidence="8">
    <location>
        <begin position="401"/>
        <end position="420"/>
    </location>
</feature>
<sequence length="582" mass="63825">MRIDPKSTKADDDKLKRQSKSEQQSSGNDVLVSDAERDELSLSRARTMESQHSHTVGVPLAGREDISPLPPMGAGKPYPPDLLEKDGYIVEFDGADDPIHPQNWPMRTKSVLGGEQTDQQSNMNRAIITAILSITTFITTFASGIYAPAISTIAADYKVAPEVATLGVTLYVLGFSAGPVLWGPLSEIKGRRLPLVVAAFGTAIFHFAVAVSKDLQSIMINRFFAGFFGTSPLAVGGAVFVDLFDNKTRGIAVTIFTLSVFIGPMFSPFIGGFIVTSHLGWRWTQYLSGILASAAAVANFVFVHETYPPIILARKAAELRRRTQNWAIHAKQEETEVNFHEMVERNFIRPLHMLVVEPIVLLISIYSAFIYGLLYLFLTAYPIIFQGVYGMRPGISGLPELGAVLGCIITGIIMVLRAPIYRRKLEANNNMPVPEWRLPEAMFGAVLFAGGMFWLGWSGYRKEVHWIVPTIGGVVTGLGISMVFLQAFNYLIDAYLMLAASALAANTFLRSLFGAIFPLFASYMFKGMGIQWAMTLLGCVAALLAPVPVIFYIKGAQIRKVSKYTPKLPPPAATSKPKKEEV</sequence>
<dbReference type="EMBL" id="CP075869">
    <property type="protein sequence ID" value="QYT04893.1"/>
    <property type="molecule type" value="Genomic_DNA"/>
</dbReference>
<feature type="transmembrane region" description="Helical" evidence="8">
    <location>
        <begin position="126"/>
        <end position="147"/>
    </location>
</feature>
<dbReference type="FunFam" id="1.20.1250.20:FF:000011">
    <property type="entry name" value="MFS multidrug transporter, putative"/>
    <property type="match status" value="1"/>
</dbReference>
<keyword evidence="3 8" id="KW-0812">Transmembrane</keyword>
<feature type="domain" description="Major facilitator superfamily (MFS) profile" evidence="9">
    <location>
        <begin position="128"/>
        <end position="557"/>
    </location>
</feature>
<feature type="transmembrane region" description="Helical" evidence="8">
    <location>
        <begin position="159"/>
        <end position="181"/>
    </location>
</feature>
<feature type="transmembrane region" description="Helical" evidence="8">
    <location>
        <begin position="193"/>
        <end position="211"/>
    </location>
</feature>
<evidence type="ECO:0000256" key="5">
    <source>
        <dbReference type="ARBA" id="ARBA00023136"/>
    </source>
</evidence>
<feature type="region of interest" description="Disordered" evidence="7">
    <location>
        <begin position="1"/>
        <end position="56"/>
    </location>
</feature>
<dbReference type="GO" id="GO:0022857">
    <property type="term" value="F:transmembrane transporter activity"/>
    <property type="evidence" value="ECO:0007669"/>
    <property type="project" value="InterPro"/>
</dbReference>
<feature type="transmembrane region" description="Helical" evidence="8">
    <location>
        <begin position="441"/>
        <end position="460"/>
    </location>
</feature>
<keyword evidence="5 8" id="KW-0472">Membrane</keyword>
<dbReference type="AlphaFoldDB" id="A0A8G0LQ49"/>
<dbReference type="PANTHER" id="PTHR23502">
    <property type="entry name" value="MAJOR FACILITATOR SUPERFAMILY"/>
    <property type="match status" value="1"/>
</dbReference>
<feature type="transmembrane region" description="Helical" evidence="8">
    <location>
        <begin position="532"/>
        <end position="553"/>
    </location>
</feature>
<reference evidence="10 11" key="1">
    <citation type="journal article" date="2021" name="BMC Genomics">
        <title>Telomere-to-telomere genome assembly of asparaginase-producing Trichoderma simmonsii.</title>
        <authorList>
            <person name="Chung D."/>
            <person name="Kwon Y.M."/>
            <person name="Yang Y."/>
        </authorList>
    </citation>
    <scope>NUCLEOTIDE SEQUENCE [LARGE SCALE GENOMIC DNA]</scope>
    <source>
        <strain evidence="10 11">GH-Sj1</strain>
    </source>
</reference>
<feature type="transmembrane region" description="Helical" evidence="8">
    <location>
        <begin position="286"/>
        <end position="304"/>
    </location>
</feature>
<keyword evidence="11" id="KW-1185">Reference proteome</keyword>
<evidence type="ECO:0000259" key="9">
    <source>
        <dbReference type="PROSITE" id="PS50850"/>
    </source>
</evidence>
<dbReference type="PROSITE" id="PS50850">
    <property type="entry name" value="MFS"/>
    <property type="match status" value="1"/>
</dbReference>
<dbReference type="Pfam" id="PF07690">
    <property type="entry name" value="MFS_1"/>
    <property type="match status" value="1"/>
</dbReference>
<accession>A0A8G0LQ49</accession>
<proteinExistence type="predicted"/>
<keyword evidence="2" id="KW-0813">Transport</keyword>
<dbReference type="Gene3D" id="1.20.1250.20">
    <property type="entry name" value="MFS general substrate transporter like domains"/>
    <property type="match status" value="1"/>
</dbReference>
<dbReference type="CDD" id="cd17323">
    <property type="entry name" value="MFS_Tpo1_MDR_like"/>
    <property type="match status" value="1"/>
</dbReference>
<evidence type="ECO:0000256" key="1">
    <source>
        <dbReference type="ARBA" id="ARBA00004141"/>
    </source>
</evidence>
<dbReference type="InterPro" id="IPR011701">
    <property type="entry name" value="MFS"/>
</dbReference>
<evidence type="ECO:0000313" key="11">
    <source>
        <dbReference type="Proteomes" id="UP000826661"/>
    </source>
</evidence>
<gene>
    <name evidence="10" type="ORF">H0G86_011797</name>
</gene>
<keyword evidence="6" id="KW-0325">Glycoprotein</keyword>
<evidence type="ECO:0000256" key="6">
    <source>
        <dbReference type="ARBA" id="ARBA00023180"/>
    </source>
</evidence>
<keyword evidence="4 8" id="KW-1133">Transmembrane helix</keyword>
<evidence type="ECO:0000256" key="4">
    <source>
        <dbReference type="ARBA" id="ARBA00022989"/>
    </source>
</evidence>
<dbReference type="InterPro" id="IPR036259">
    <property type="entry name" value="MFS_trans_sf"/>
</dbReference>
<feature type="transmembrane region" description="Helical" evidence="8">
    <location>
        <begin position="251"/>
        <end position="274"/>
    </location>
</feature>
<organism evidence="10 11">
    <name type="scientific">Trichoderma simmonsii</name>
    <dbReference type="NCBI Taxonomy" id="1491479"/>
    <lineage>
        <taxon>Eukaryota</taxon>
        <taxon>Fungi</taxon>
        <taxon>Dikarya</taxon>
        <taxon>Ascomycota</taxon>
        <taxon>Pezizomycotina</taxon>
        <taxon>Sordariomycetes</taxon>
        <taxon>Hypocreomycetidae</taxon>
        <taxon>Hypocreales</taxon>
        <taxon>Hypocreaceae</taxon>
        <taxon>Trichoderma</taxon>
    </lineage>
</organism>
<comment type="subcellular location">
    <subcellularLocation>
        <location evidence="1">Membrane</location>
        <topology evidence="1">Multi-pass membrane protein</topology>
    </subcellularLocation>
</comment>
<name>A0A8G0LQ49_9HYPO</name>
<dbReference type="SUPFAM" id="SSF103473">
    <property type="entry name" value="MFS general substrate transporter"/>
    <property type="match status" value="1"/>
</dbReference>
<protein>
    <submittedName>
        <fullName evidence="10">MFS multidrug transporter</fullName>
    </submittedName>
</protein>
<feature type="transmembrane region" description="Helical" evidence="8">
    <location>
        <begin position="223"/>
        <end position="244"/>
    </location>
</feature>
<feature type="transmembrane region" description="Helical" evidence="8">
    <location>
        <begin position="359"/>
        <end position="381"/>
    </location>
</feature>
<evidence type="ECO:0000256" key="7">
    <source>
        <dbReference type="SAM" id="MobiDB-lite"/>
    </source>
</evidence>
<feature type="compositionally biased region" description="Basic and acidic residues" evidence="7">
    <location>
        <begin position="1"/>
        <end position="20"/>
    </location>
</feature>